<protein>
    <recommendedName>
        <fullName evidence="4">Transmembrane protein</fullName>
    </recommendedName>
</protein>
<keyword evidence="3" id="KW-1185">Reference proteome</keyword>
<feature type="transmembrane region" description="Helical" evidence="1">
    <location>
        <begin position="18"/>
        <end position="39"/>
    </location>
</feature>
<dbReference type="EMBL" id="CP025543">
    <property type="protein sequence ID" value="AUM62357.1"/>
    <property type="molecule type" value="Genomic_DNA"/>
</dbReference>
<organism evidence="2 3">
    <name type="scientific">Spiroplasma monobiae MQ-1</name>
    <dbReference type="NCBI Taxonomy" id="1336748"/>
    <lineage>
        <taxon>Bacteria</taxon>
        <taxon>Bacillati</taxon>
        <taxon>Mycoplasmatota</taxon>
        <taxon>Mollicutes</taxon>
        <taxon>Entomoplasmatales</taxon>
        <taxon>Spiroplasmataceae</taxon>
        <taxon>Spiroplasma</taxon>
    </lineage>
</organism>
<feature type="transmembrane region" description="Helical" evidence="1">
    <location>
        <begin position="181"/>
        <end position="203"/>
    </location>
</feature>
<proteinExistence type="predicted"/>
<evidence type="ECO:0000313" key="2">
    <source>
        <dbReference type="EMBL" id="AUM62357.1"/>
    </source>
</evidence>
<dbReference type="AlphaFoldDB" id="A0A2K9LTJ8"/>
<name>A0A2K9LTJ8_SPISQ</name>
<evidence type="ECO:0000313" key="3">
    <source>
        <dbReference type="Proteomes" id="UP000234790"/>
    </source>
</evidence>
<keyword evidence="1" id="KW-0812">Transmembrane</keyword>
<dbReference type="RefSeq" id="WP_101780409.1">
    <property type="nucleotide sequence ID" value="NZ_CP025543.1"/>
</dbReference>
<feature type="transmembrane region" description="Helical" evidence="1">
    <location>
        <begin position="127"/>
        <end position="149"/>
    </location>
</feature>
<accession>A0A2K9LTJ8</accession>
<dbReference type="OrthoDB" id="9833187at2"/>
<gene>
    <name evidence="2" type="ORF">SMONO_v1c01040</name>
</gene>
<keyword evidence="1" id="KW-1133">Transmembrane helix</keyword>
<keyword evidence="1" id="KW-0472">Membrane</keyword>
<sequence length="221" mass="25574">MKNFNKIFNPSNNWKTTFYLIIVVTLLTFFLAVFMGYQFTNEDGSITFKLFSLSDRSKELGYIREIFNKKPLGENGNPIVVVYKTSHVYALIAKYNLIAYVLWFIIPLSFTLNHFRLIHLVGKTRRTANASIVLMSSIVLLILVVNYWIGYFGWIDVMNKNRWVQSEGQSFKTWGYNWRTVVQQSVLIIGVALMIAMSAYNVFVETKTKYVSISKKNQAAN</sequence>
<feature type="transmembrane region" description="Helical" evidence="1">
    <location>
        <begin position="97"/>
        <end position="115"/>
    </location>
</feature>
<evidence type="ECO:0008006" key="4">
    <source>
        <dbReference type="Google" id="ProtNLM"/>
    </source>
</evidence>
<dbReference type="Proteomes" id="UP000234790">
    <property type="component" value="Chromosome"/>
</dbReference>
<dbReference type="KEGG" id="smoo:SMONO_v1c01040"/>
<reference evidence="2 3" key="1">
    <citation type="submission" date="2017-12" db="EMBL/GenBank/DDBJ databases">
        <title>Complete genome sequence of Spiroplasma monobiae MQ-1 (ATCC 33825).</title>
        <authorList>
            <person name="Tsai Y.-M."/>
            <person name="Lo W.-S."/>
            <person name="Wu P.-S."/>
            <person name="Cho S.-T."/>
            <person name="Kuo C.-H."/>
        </authorList>
    </citation>
    <scope>NUCLEOTIDE SEQUENCE [LARGE SCALE GENOMIC DNA]</scope>
    <source>
        <strain evidence="2 3">MQ-1</strain>
    </source>
</reference>
<evidence type="ECO:0000256" key="1">
    <source>
        <dbReference type="SAM" id="Phobius"/>
    </source>
</evidence>